<feature type="domain" description="BON" evidence="1">
    <location>
        <begin position="37"/>
        <end position="104"/>
    </location>
</feature>
<evidence type="ECO:0000259" key="1">
    <source>
        <dbReference type="PROSITE" id="PS50914"/>
    </source>
</evidence>
<accession>A0ABY9S950</accession>
<dbReference type="PROSITE" id="PS50914">
    <property type="entry name" value="BON"/>
    <property type="match status" value="1"/>
</dbReference>
<evidence type="ECO:0000313" key="2">
    <source>
        <dbReference type="EMBL" id="WMY72592.1"/>
    </source>
</evidence>
<reference evidence="2 3" key="1">
    <citation type="submission" date="2023-09" db="EMBL/GenBank/DDBJ databases">
        <title>Buttiauxella selenatireducens sp. nov., isolated from the rhizosphere of Cardamine hupingshanesis.</title>
        <authorList>
            <person name="Zhang S."/>
            <person name="Xu Z."/>
            <person name="Wang H."/>
            <person name="Guo Y."/>
        </authorList>
    </citation>
    <scope>NUCLEOTIDE SEQUENCE [LARGE SCALE GENOMIC DNA]</scope>
    <source>
        <strain evidence="2 3">R73</strain>
    </source>
</reference>
<dbReference type="EMBL" id="CP133838">
    <property type="protein sequence ID" value="WMY72592.1"/>
    <property type="molecule type" value="Genomic_DNA"/>
</dbReference>
<dbReference type="InterPro" id="IPR014004">
    <property type="entry name" value="Transpt-assoc_nodulatn_dom_bac"/>
</dbReference>
<dbReference type="InterPro" id="IPR007055">
    <property type="entry name" value="BON_dom"/>
</dbReference>
<dbReference type="SMART" id="SM00749">
    <property type="entry name" value="BON"/>
    <property type="match status" value="1"/>
</dbReference>
<name>A0ABY9S950_9ENTR</name>
<gene>
    <name evidence="2" type="ORF">RHD99_14000</name>
</gene>
<organism evidence="2 3">
    <name type="scientific">Buttiauxella selenatireducens</name>
    <dbReference type="NCBI Taxonomy" id="3073902"/>
    <lineage>
        <taxon>Bacteria</taxon>
        <taxon>Pseudomonadati</taxon>
        <taxon>Pseudomonadota</taxon>
        <taxon>Gammaproteobacteria</taxon>
        <taxon>Enterobacterales</taxon>
        <taxon>Enterobacteriaceae</taxon>
        <taxon>Buttiauxella</taxon>
    </lineage>
</organism>
<dbReference type="PROSITE" id="PS51257">
    <property type="entry name" value="PROKAR_LIPOPROTEIN"/>
    <property type="match status" value="1"/>
</dbReference>
<dbReference type="PANTHER" id="PTHR34606">
    <property type="entry name" value="BON DOMAIN-CONTAINING PROTEIN"/>
    <property type="match status" value="1"/>
</dbReference>
<dbReference type="Pfam" id="PF04972">
    <property type="entry name" value="BON"/>
    <property type="match status" value="1"/>
</dbReference>
<sequence>MKTGKVISLFSAAIIATIILTGCAGSEKKESTGNYIDDTIITTRVKSALLGEKNISSTDISVETFKGRVQLSGFVSSEDIANKAVAVTKSVKGVQVVENDLILK</sequence>
<dbReference type="Gene3D" id="3.30.1340.30">
    <property type="match status" value="1"/>
</dbReference>
<proteinExistence type="predicted"/>
<dbReference type="InterPro" id="IPR051686">
    <property type="entry name" value="Lipoprotein_DolP"/>
</dbReference>
<keyword evidence="3" id="KW-1185">Reference proteome</keyword>
<evidence type="ECO:0000313" key="3">
    <source>
        <dbReference type="Proteomes" id="UP001246690"/>
    </source>
</evidence>
<dbReference type="RefSeq" id="WP_309874613.1">
    <property type="nucleotide sequence ID" value="NZ_CP133838.1"/>
</dbReference>
<dbReference type="Proteomes" id="UP001246690">
    <property type="component" value="Chromosome"/>
</dbReference>
<protein>
    <submittedName>
        <fullName evidence="2">BON domain-containing protein</fullName>
    </submittedName>
</protein>
<dbReference type="PANTHER" id="PTHR34606:SF16">
    <property type="entry name" value="BON DOMAIN-CONTAINING PROTEIN"/>
    <property type="match status" value="1"/>
</dbReference>